<protein>
    <recommendedName>
        <fullName evidence="3">Chemotaxis protein</fullName>
    </recommendedName>
</protein>
<dbReference type="AlphaFoldDB" id="A0AAU8YZM8"/>
<gene>
    <name evidence="1" type="ORF">C3B64_17665</name>
</gene>
<evidence type="ECO:0008006" key="3">
    <source>
        <dbReference type="Google" id="ProtNLM"/>
    </source>
</evidence>
<name>A0AAU8YZM8_CLOBO</name>
<sequence>MPLPLILGIGAAIAGVAGVGSGVQGAAKMKEANDTMKSADFRHKKNIARFEQQSKITSTDMDSLGEKELEILNSFEKFAKVFEKIQGKPQFKTYNKDGVNIPEYNAEELKKVSVGAGILLGGIGAAAVGTAGGFAAAGATTAAVMALGTASTGTAIASLSGAAATNAALAAIGGGAIGSAAGAGGMALGTTILGASTLGVGLFVGGVIFNITGSSLSDKADKAWSQMKKAENEIDKICSYMKELSSTATKFDKAISTVNRIYVSHLNKLTDIVEVKRKTDWNTFSDEERLITENTALLVNLLFNMGKVQLVLVSGNETEPNRVNTEVVNKSISDSEMFLSKRGLAGAF</sequence>
<evidence type="ECO:0000313" key="2">
    <source>
        <dbReference type="Proteomes" id="UP000238070"/>
    </source>
</evidence>
<reference evidence="1 2" key="1">
    <citation type="submission" date="2018-01" db="EMBL/GenBank/DDBJ databases">
        <title>Genetic Diversity of Clostridium botulinum in seafood.</title>
        <authorList>
            <person name="Athira V."/>
            <person name="Arun Jyothi P.V."/>
            <person name="Lalitha K.V."/>
            <person name="Joseph T.C."/>
        </authorList>
    </citation>
    <scope>NUCLEOTIDE SEQUENCE [LARGE SCALE GENOMIC DNA]</scope>
    <source>
        <strain evidence="1 2">Mfbjulcb5</strain>
    </source>
</reference>
<dbReference type="Proteomes" id="UP000238070">
    <property type="component" value="Chromosome"/>
</dbReference>
<proteinExistence type="predicted"/>
<organism evidence="1 2">
    <name type="scientific">Clostridium botulinum</name>
    <dbReference type="NCBI Taxonomy" id="1491"/>
    <lineage>
        <taxon>Bacteria</taxon>
        <taxon>Bacillati</taxon>
        <taxon>Bacillota</taxon>
        <taxon>Clostridia</taxon>
        <taxon>Eubacteriales</taxon>
        <taxon>Clostridiaceae</taxon>
        <taxon>Clostridium</taxon>
    </lineage>
</organism>
<dbReference type="EMBL" id="CP027776">
    <property type="protein sequence ID" value="AVP65971.1"/>
    <property type="molecule type" value="Genomic_DNA"/>
</dbReference>
<accession>A0AAU8YZM8</accession>
<evidence type="ECO:0000313" key="1">
    <source>
        <dbReference type="EMBL" id="AVP65971.1"/>
    </source>
</evidence>